<comment type="caution">
    <text evidence="3">The sequence shown here is derived from an EMBL/GenBank/DDBJ whole genome shotgun (WGS) entry which is preliminary data.</text>
</comment>
<protein>
    <submittedName>
        <fullName evidence="3">Uncharacterized protein</fullName>
    </submittedName>
</protein>
<feature type="region of interest" description="Disordered" evidence="1">
    <location>
        <begin position="45"/>
        <end position="84"/>
    </location>
</feature>
<accession>A0A4U5N1L8</accession>
<reference evidence="3 4" key="1">
    <citation type="journal article" date="2015" name="Genome Biol.">
        <title>Comparative genomics of Steinernema reveals deeply conserved gene regulatory networks.</title>
        <authorList>
            <person name="Dillman A.R."/>
            <person name="Macchietto M."/>
            <person name="Porter C.F."/>
            <person name="Rogers A."/>
            <person name="Williams B."/>
            <person name="Antoshechkin I."/>
            <person name="Lee M.M."/>
            <person name="Goodwin Z."/>
            <person name="Lu X."/>
            <person name="Lewis E.E."/>
            <person name="Goodrich-Blair H."/>
            <person name="Stock S.P."/>
            <person name="Adams B.J."/>
            <person name="Sternberg P.W."/>
            <person name="Mortazavi A."/>
        </authorList>
    </citation>
    <scope>NUCLEOTIDE SEQUENCE [LARGE SCALE GENOMIC DNA]</scope>
    <source>
        <strain evidence="3 4">ALL</strain>
    </source>
</reference>
<dbReference type="AlphaFoldDB" id="A0A4U5N1L8"/>
<evidence type="ECO:0000256" key="1">
    <source>
        <dbReference type="SAM" id="MobiDB-lite"/>
    </source>
</evidence>
<feature type="compositionally biased region" description="Basic and acidic residues" evidence="1">
    <location>
        <begin position="72"/>
        <end position="84"/>
    </location>
</feature>
<sequence>MVILLVVTLVFTATLFVAFFFCWKFQFVRILSMDLMKILEELEEDEMKSQTLGSSKPKSKEEATGTFPSTRTKSEEDRSSPDAV</sequence>
<gene>
    <name evidence="3" type="ORF">L596_017345</name>
</gene>
<keyword evidence="4" id="KW-1185">Reference proteome</keyword>
<dbReference type="Proteomes" id="UP000298663">
    <property type="component" value="Unassembled WGS sequence"/>
</dbReference>
<keyword evidence="2" id="KW-0472">Membrane</keyword>
<evidence type="ECO:0000313" key="4">
    <source>
        <dbReference type="Proteomes" id="UP000298663"/>
    </source>
</evidence>
<keyword evidence="2" id="KW-1133">Transmembrane helix</keyword>
<dbReference type="EMBL" id="AZBU02000005">
    <property type="protein sequence ID" value="TKR76158.1"/>
    <property type="molecule type" value="Genomic_DNA"/>
</dbReference>
<feature type="transmembrane region" description="Helical" evidence="2">
    <location>
        <begin position="6"/>
        <end position="27"/>
    </location>
</feature>
<evidence type="ECO:0000313" key="3">
    <source>
        <dbReference type="EMBL" id="TKR76158.1"/>
    </source>
</evidence>
<proteinExistence type="predicted"/>
<evidence type="ECO:0000256" key="2">
    <source>
        <dbReference type="SAM" id="Phobius"/>
    </source>
</evidence>
<reference evidence="3 4" key="2">
    <citation type="journal article" date="2019" name="G3 (Bethesda)">
        <title>Hybrid Assembly of the Genome of the Entomopathogenic Nematode Steinernema carpocapsae Identifies the X-Chromosome.</title>
        <authorList>
            <person name="Serra L."/>
            <person name="Macchietto M."/>
            <person name="Macias-Munoz A."/>
            <person name="McGill C.J."/>
            <person name="Rodriguez I.M."/>
            <person name="Rodriguez B."/>
            <person name="Murad R."/>
            <person name="Mortazavi A."/>
        </authorList>
    </citation>
    <scope>NUCLEOTIDE SEQUENCE [LARGE SCALE GENOMIC DNA]</scope>
    <source>
        <strain evidence="3 4">ALL</strain>
    </source>
</reference>
<organism evidence="3 4">
    <name type="scientific">Steinernema carpocapsae</name>
    <name type="common">Entomopathogenic nematode</name>
    <dbReference type="NCBI Taxonomy" id="34508"/>
    <lineage>
        <taxon>Eukaryota</taxon>
        <taxon>Metazoa</taxon>
        <taxon>Ecdysozoa</taxon>
        <taxon>Nematoda</taxon>
        <taxon>Chromadorea</taxon>
        <taxon>Rhabditida</taxon>
        <taxon>Tylenchina</taxon>
        <taxon>Panagrolaimomorpha</taxon>
        <taxon>Strongyloidoidea</taxon>
        <taxon>Steinernematidae</taxon>
        <taxon>Steinernema</taxon>
    </lineage>
</organism>
<keyword evidence="2" id="KW-0812">Transmembrane</keyword>
<name>A0A4U5N1L8_STECR</name>